<dbReference type="PANTHER" id="PTHR30024:SF47">
    <property type="entry name" value="TAURINE-BINDING PERIPLASMIC PROTEIN"/>
    <property type="match status" value="1"/>
</dbReference>
<protein>
    <recommendedName>
        <fullName evidence="4">SsuA/THI5-like domain-containing protein</fullName>
    </recommendedName>
</protein>
<evidence type="ECO:0000259" key="4">
    <source>
        <dbReference type="Pfam" id="PF09084"/>
    </source>
</evidence>
<dbReference type="Proteomes" id="UP000287857">
    <property type="component" value="Unassembled WGS sequence"/>
</dbReference>
<evidence type="ECO:0000313" key="5">
    <source>
        <dbReference type="EMBL" id="RST98616.1"/>
    </source>
</evidence>
<dbReference type="EMBL" id="NGJS01000009">
    <property type="protein sequence ID" value="RST98616.1"/>
    <property type="molecule type" value="Genomic_DNA"/>
</dbReference>
<dbReference type="RefSeq" id="WP_125984150.1">
    <property type="nucleotide sequence ID" value="NZ_NGJS01000009.1"/>
</dbReference>
<dbReference type="AlphaFoldDB" id="A0A429ZXR9"/>
<dbReference type="GO" id="GO:0042597">
    <property type="term" value="C:periplasmic space"/>
    <property type="evidence" value="ECO:0007669"/>
    <property type="project" value="UniProtKB-SubCell"/>
</dbReference>
<name>A0A429ZXR9_9ENTE</name>
<comment type="similarity">
    <text evidence="2">Belongs to the bacterial solute-binding protein SsuA/TauA family.</text>
</comment>
<keyword evidence="3" id="KW-0732">Signal</keyword>
<reference evidence="5 6" key="1">
    <citation type="submission" date="2017-05" db="EMBL/GenBank/DDBJ databases">
        <title>Vagococcus spp. assemblies.</title>
        <authorList>
            <person name="Gulvik C.A."/>
        </authorList>
    </citation>
    <scope>NUCLEOTIDE SEQUENCE [LARGE SCALE GENOMIC DNA]</scope>
    <source>
        <strain evidence="5 6">SS1995</strain>
    </source>
</reference>
<keyword evidence="6" id="KW-1185">Reference proteome</keyword>
<comment type="caution">
    <text evidence="5">The sequence shown here is derived from an EMBL/GenBank/DDBJ whole genome shotgun (WGS) entry which is preliminary data.</text>
</comment>
<comment type="subcellular location">
    <subcellularLocation>
        <location evidence="1">Periplasm</location>
    </subcellularLocation>
</comment>
<sequence length="321" mass="35368">MKKRLLALILLSVVIVGVLGACATKEPSSKKNMQGENKKEMSLSFGAMPAVDSLPVYIADKEGFFKDEGLNLDLQSFKSPKDRDAALSSGHLDGANTDLIALSAYRQGDLDVKIVSQSVGAFSVLTGNDSVKTLSNLKGKKIGYIQKQAPEYFLAKAIAKDNMTLDDVEFEAVPQIPVRIELTKNQKIDATVVPEPFTTIGKTAGLKELANSSELNIQTTVFGFKGNVLEENQAAVKAFYRAYDKAVDFINEKSLDDYYDVLIEKVGFTEEIKGEVKLPKYTHAKQIDSKQVKEAFEWSKGQGIYTKKWTDKDVMSSLLTK</sequence>
<evidence type="ECO:0000256" key="1">
    <source>
        <dbReference type="ARBA" id="ARBA00004418"/>
    </source>
</evidence>
<gene>
    <name evidence="5" type="ORF">CBF37_07520</name>
</gene>
<organism evidence="5 6">
    <name type="scientific">Vagococcus vulneris</name>
    <dbReference type="NCBI Taxonomy" id="1977869"/>
    <lineage>
        <taxon>Bacteria</taxon>
        <taxon>Bacillati</taxon>
        <taxon>Bacillota</taxon>
        <taxon>Bacilli</taxon>
        <taxon>Lactobacillales</taxon>
        <taxon>Enterococcaceae</taxon>
        <taxon>Vagococcus</taxon>
    </lineage>
</organism>
<dbReference type="OrthoDB" id="9815602at2"/>
<dbReference type="InterPro" id="IPR015168">
    <property type="entry name" value="SsuA/THI5"/>
</dbReference>
<proteinExistence type="inferred from homology"/>
<dbReference type="PROSITE" id="PS51257">
    <property type="entry name" value="PROKAR_LIPOPROTEIN"/>
    <property type="match status" value="1"/>
</dbReference>
<dbReference type="PANTHER" id="PTHR30024">
    <property type="entry name" value="ALIPHATIC SULFONATES-BINDING PROTEIN-RELATED"/>
    <property type="match status" value="1"/>
</dbReference>
<accession>A0A429ZXR9</accession>
<dbReference type="Pfam" id="PF09084">
    <property type="entry name" value="NMT1"/>
    <property type="match status" value="1"/>
</dbReference>
<evidence type="ECO:0000256" key="3">
    <source>
        <dbReference type="ARBA" id="ARBA00022729"/>
    </source>
</evidence>
<evidence type="ECO:0000313" key="6">
    <source>
        <dbReference type="Proteomes" id="UP000287857"/>
    </source>
</evidence>
<evidence type="ECO:0000256" key="2">
    <source>
        <dbReference type="ARBA" id="ARBA00010742"/>
    </source>
</evidence>
<feature type="domain" description="SsuA/THI5-like" evidence="4">
    <location>
        <begin position="52"/>
        <end position="251"/>
    </location>
</feature>
<dbReference type="Gene3D" id="3.40.190.10">
    <property type="entry name" value="Periplasmic binding protein-like II"/>
    <property type="match status" value="2"/>
</dbReference>
<dbReference type="SUPFAM" id="SSF53850">
    <property type="entry name" value="Periplasmic binding protein-like II"/>
    <property type="match status" value="1"/>
</dbReference>